<evidence type="ECO:0000259" key="5">
    <source>
        <dbReference type="Pfam" id="PF00703"/>
    </source>
</evidence>
<dbReference type="InterPro" id="IPR036156">
    <property type="entry name" value="Beta-gal/glucu_dom_sf"/>
</dbReference>
<dbReference type="InterPro" id="IPR006104">
    <property type="entry name" value="Glyco_hydro_2_N"/>
</dbReference>
<organism evidence="8 9">
    <name type="scientific">Lentithecium fluviatile CBS 122367</name>
    <dbReference type="NCBI Taxonomy" id="1168545"/>
    <lineage>
        <taxon>Eukaryota</taxon>
        <taxon>Fungi</taxon>
        <taxon>Dikarya</taxon>
        <taxon>Ascomycota</taxon>
        <taxon>Pezizomycotina</taxon>
        <taxon>Dothideomycetes</taxon>
        <taxon>Pleosporomycetidae</taxon>
        <taxon>Pleosporales</taxon>
        <taxon>Massarineae</taxon>
        <taxon>Lentitheciaceae</taxon>
        <taxon>Lentithecium</taxon>
    </lineage>
</organism>
<dbReference type="Gene3D" id="2.60.120.260">
    <property type="entry name" value="Galactose-binding domain-like"/>
    <property type="match status" value="1"/>
</dbReference>
<dbReference type="OrthoDB" id="408320at2759"/>
<dbReference type="Gene3D" id="2.60.40.10">
    <property type="entry name" value="Immunoglobulins"/>
    <property type="match status" value="1"/>
</dbReference>
<name>A0A6G1IYD9_9PLEO</name>
<dbReference type="PANTHER" id="PTHR42732">
    <property type="entry name" value="BETA-GALACTOSIDASE"/>
    <property type="match status" value="1"/>
</dbReference>
<dbReference type="SUPFAM" id="SSF49303">
    <property type="entry name" value="beta-Galactosidase/glucuronidase domain"/>
    <property type="match status" value="1"/>
</dbReference>
<feature type="chain" id="PRO_5026168304" evidence="4">
    <location>
        <begin position="20"/>
        <end position="694"/>
    </location>
</feature>
<dbReference type="InterPro" id="IPR008979">
    <property type="entry name" value="Galactose-bd-like_sf"/>
</dbReference>
<dbReference type="InterPro" id="IPR017853">
    <property type="entry name" value="GH"/>
</dbReference>
<dbReference type="GO" id="GO:0004553">
    <property type="term" value="F:hydrolase activity, hydrolyzing O-glycosyl compounds"/>
    <property type="evidence" value="ECO:0007669"/>
    <property type="project" value="InterPro"/>
</dbReference>
<evidence type="ECO:0000256" key="1">
    <source>
        <dbReference type="ARBA" id="ARBA00007401"/>
    </source>
</evidence>
<dbReference type="EMBL" id="MU005585">
    <property type="protein sequence ID" value="KAF2682961.1"/>
    <property type="molecule type" value="Genomic_DNA"/>
</dbReference>
<evidence type="ECO:0000259" key="7">
    <source>
        <dbReference type="Pfam" id="PF02837"/>
    </source>
</evidence>
<dbReference type="Gene3D" id="3.20.20.80">
    <property type="entry name" value="Glycosidases"/>
    <property type="match status" value="1"/>
</dbReference>
<feature type="signal peptide" evidence="4">
    <location>
        <begin position="1"/>
        <end position="19"/>
    </location>
</feature>
<keyword evidence="2 8" id="KW-0378">Hydrolase</keyword>
<dbReference type="InterPro" id="IPR006103">
    <property type="entry name" value="Glyco_hydro_2_cat"/>
</dbReference>
<accession>A0A6G1IYD9</accession>
<evidence type="ECO:0000256" key="3">
    <source>
        <dbReference type="ARBA" id="ARBA00023295"/>
    </source>
</evidence>
<dbReference type="Proteomes" id="UP000799291">
    <property type="component" value="Unassembled WGS sequence"/>
</dbReference>
<dbReference type="InterPro" id="IPR013783">
    <property type="entry name" value="Ig-like_fold"/>
</dbReference>
<dbReference type="SUPFAM" id="SSF51445">
    <property type="entry name" value="(Trans)glycosidases"/>
    <property type="match status" value="1"/>
</dbReference>
<dbReference type="Pfam" id="PF02836">
    <property type="entry name" value="Glyco_hydro_2_C"/>
    <property type="match status" value="1"/>
</dbReference>
<dbReference type="PANTHER" id="PTHR42732:SF2">
    <property type="entry name" value="BETA-MANNOSIDASE"/>
    <property type="match status" value="1"/>
</dbReference>
<proteinExistence type="inferred from homology"/>
<evidence type="ECO:0000259" key="6">
    <source>
        <dbReference type="Pfam" id="PF02836"/>
    </source>
</evidence>
<keyword evidence="9" id="KW-1185">Reference proteome</keyword>
<protein>
    <submittedName>
        <fullName evidence="8">Glycoside hydrolase family 2 protein</fullName>
    </submittedName>
</protein>
<dbReference type="AlphaFoldDB" id="A0A6G1IYD9"/>
<dbReference type="InterPro" id="IPR051913">
    <property type="entry name" value="GH2_Domain-Containing"/>
</dbReference>
<evidence type="ECO:0000313" key="8">
    <source>
        <dbReference type="EMBL" id="KAF2682961.1"/>
    </source>
</evidence>
<dbReference type="Pfam" id="PF02837">
    <property type="entry name" value="Glyco_hydro_2_N"/>
    <property type="match status" value="1"/>
</dbReference>
<evidence type="ECO:0000313" key="9">
    <source>
        <dbReference type="Proteomes" id="UP000799291"/>
    </source>
</evidence>
<keyword evidence="3" id="KW-0326">Glycosidase</keyword>
<sequence>MRISIQIFSSLLLAASVAGASENSRFFKRQSNNTDYVLKKGPLDTPWTEKVGTDPWPEYPRPQMERSDWLNLNGVWQYQNVTGPALDVQERDPGAPPFGKDLGNPVLVPFCLESALSGVMGRKAIRSWYRRTFDIPTEWNPDNRVLLNFGAVDYETTVFVNGHNATKHTGGYWSFEIDITDFLYTNVTNELLVYVWDPTNLELDRIPNGKQVIDPQHIWYTPCSGIWQTVWLESAPAERITKVDLSADMDGVVNVTVHSSGNTPSLPYDFTIHALNSDATATAQGTTNEPFVFKIDGVELWSPETPNLYNVTIQMGHDTVETYLGFRTVSQGVIDGVPRPLLNGEFHFLFSTLDQGFWPDGIYSPPSLEAMKWDLELLKDTGFNMVRKHIKVEPALFYRACDEIGLMVMQDMPSMTHEFYSRDRDPDFLPASITAMDQYDIDIITQCQAQALNRDQVLLEHQAEFNRQLAILIEQHKSYPSIVSWVIYNEGWGQPRWLPVEYNLTAMVKSLDPTRLVNAVTGWHDHGAGDYHDNHHYSYPQCGTPWYSLDSSPYDPKRIGFQGEFGGLGHNISDENAWKVPRSINEVNRTYEINPTTDIWNMRAHKLFVELTEQVELYACSGAVYTQTTDVEGEVNGLVTYDRRLNRMDVEQWKSDIQGLYDAARKRVEGKEVQMGKTASAESVGSVPVISWGS</sequence>
<reference evidence="8" key="1">
    <citation type="journal article" date="2020" name="Stud. Mycol.">
        <title>101 Dothideomycetes genomes: a test case for predicting lifestyles and emergence of pathogens.</title>
        <authorList>
            <person name="Haridas S."/>
            <person name="Albert R."/>
            <person name="Binder M."/>
            <person name="Bloem J."/>
            <person name="Labutti K."/>
            <person name="Salamov A."/>
            <person name="Andreopoulos B."/>
            <person name="Baker S."/>
            <person name="Barry K."/>
            <person name="Bills G."/>
            <person name="Bluhm B."/>
            <person name="Cannon C."/>
            <person name="Castanera R."/>
            <person name="Culley D."/>
            <person name="Daum C."/>
            <person name="Ezra D."/>
            <person name="Gonzalez J."/>
            <person name="Henrissat B."/>
            <person name="Kuo A."/>
            <person name="Liang C."/>
            <person name="Lipzen A."/>
            <person name="Lutzoni F."/>
            <person name="Magnuson J."/>
            <person name="Mondo S."/>
            <person name="Nolan M."/>
            <person name="Ohm R."/>
            <person name="Pangilinan J."/>
            <person name="Park H.-J."/>
            <person name="Ramirez L."/>
            <person name="Alfaro M."/>
            <person name="Sun H."/>
            <person name="Tritt A."/>
            <person name="Yoshinaga Y."/>
            <person name="Zwiers L.-H."/>
            <person name="Turgeon B."/>
            <person name="Goodwin S."/>
            <person name="Spatafora J."/>
            <person name="Crous P."/>
            <person name="Grigoriev I."/>
        </authorList>
    </citation>
    <scope>NUCLEOTIDE SEQUENCE</scope>
    <source>
        <strain evidence="8">CBS 122367</strain>
    </source>
</reference>
<dbReference type="InterPro" id="IPR006102">
    <property type="entry name" value="Ig-like_GH2"/>
</dbReference>
<feature type="domain" description="Glycosyl hydrolases family 2 sugar binding" evidence="7">
    <location>
        <begin position="124"/>
        <end position="235"/>
    </location>
</feature>
<comment type="similarity">
    <text evidence="1">Belongs to the glycosyl hydrolase 2 family.</text>
</comment>
<dbReference type="GO" id="GO:0005975">
    <property type="term" value="P:carbohydrate metabolic process"/>
    <property type="evidence" value="ECO:0007669"/>
    <property type="project" value="InterPro"/>
</dbReference>
<evidence type="ECO:0000256" key="2">
    <source>
        <dbReference type="ARBA" id="ARBA00022801"/>
    </source>
</evidence>
<dbReference type="Pfam" id="PF00703">
    <property type="entry name" value="Glyco_hydro_2"/>
    <property type="match status" value="1"/>
</dbReference>
<dbReference type="SUPFAM" id="SSF49785">
    <property type="entry name" value="Galactose-binding domain-like"/>
    <property type="match status" value="1"/>
</dbReference>
<evidence type="ECO:0000256" key="4">
    <source>
        <dbReference type="SAM" id="SignalP"/>
    </source>
</evidence>
<feature type="domain" description="Glycoside hydrolase family 2 catalytic" evidence="6">
    <location>
        <begin position="368"/>
        <end position="643"/>
    </location>
</feature>
<keyword evidence="4" id="KW-0732">Signal</keyword>
<feature type="domain" description="Glycoside hydrolase family 2 immunoglobulin-like beta-sandwich" evidence="5">
    <location>
        <begin position="242"/>
        <end position="327"/>
    </location>
</feature>
<gene>
    <name evidence="8" type="ORF">K458DRAFT_48884</name>
</gene>